<dbReference type="EC" id="3.1.11.6" evidence="5"/>
<evidence type="ECO:0000313" key="11">
    <source>
        <dbReference type="Proteomes" id="UP000295247"/>
    </source>
</evidence>
<name>A0A4R4AH36_MARGR</name>
<dbReference type="EMBL" id="SMDC01000002">
    <property type="protein sequence ID" value="TCW38425.1"/>
    <property type="molecule type" value="Genomic_DNA"/>
</dbReference>
<dbReference type="AlphaFoldDB" id="A0A4R4AH36"/>
<evidence type="ECO:0000256" key="4">
    <source>
        <dbReference type="ARBA" id="ARBA00022839"/>
    </source>
</evidence>
<feature type="coiled-coil region" evidence="7">
    <location>
        <begin position="369"/>
        <end position="396"/>
    </location>
</feature>
<evidence type="ECO:0000256" key="1">
    <source>
        <dbReference type="ARBA" id="ARBA00022490"/>
    </source>
</evidence>
<evidence type="ECO:0000256" key="7">
    <source>
        <dbReference type="SAM" id="Coils"/>
    </source>
</evidence>
<feature type="domain" description="OB-fold nucleic acid binding" evidence="9">
    <location>
        <begin position="10"/>
        <end position="102"/>
    </location>
</feature>
<comment type="subcellular location">
    <subcellularLocation>
        <location evidence="5 6">Cytoplasm</location>
    </subcellularLocation>
</comment>
<evidence type="ECO:0000256" key="5">
    <source>
        <dbReference type="HAMAP-Rule" id="MF_00378"/>
    </source>
</evidence>
<dbReference type="HAMAP" id="MF_00378">
    <property type="entry name" value="Exonuc_7_L"/>
    <property type="match status" value="1"/>
</dbReference>
<dbReference type="GO" id="GO:0008855">
    <property type="term" value="F:exodeoxyribonuclease VII activity"/>
    <property type="evidence" value="ECO:0007669"/>
    <property type="project" value="UniProtKB-UniRule"/>
</dbReference>
<comment type="subunit">
    <text evidence="5">Heterooligomer composed of large and small subunits.</text>
</comment>
<evidence type="ECO:0000313" key="10">
    <source>
        <dbReference type="EMBL" id="TCW38425.1"/>
    </source>
</evidence>
<protein>
    <recommendedName>
        <fullName evidence="5">Exodeoxyribonuclease 7 large subunit</fullName>
        <ecNumber evidence="5">3.1.11.6</ecNumber>
    </recommendedName>
    <alternativeName>
        <fullName evidence="5">Exodeoxyribonuclease VII large subunit</fullName>
        <shortName evidence="5">Exonuclease VII large subunit</shortName>
    </alternativeName>
</protein>
<evidence type="ECO:0000256" key="3">
    <source>
        <dbReference type="ARBA" id="ARBA00022801"/>
    </source>
</evidence>
<keyword evidence="7" id="KW-0175">Coiled coil</keyword>
<dbReference type="Pfam" id="PF13742">
    <property type="entry name" value="tRNA_anti_2"/>
    <property type="match status" value="1"/>
</dbReference>
<feature type="domain" description="Exonuclease VII large subunit C-terminal" evidence="8">
    <location>
        <begin position="127"/>
        <end position="438"/>
    </location>
</feature>
<dbReference type="GO" id="GO:0009318">
    <property type="term" value="C:exodeoxyribonuclease VII complex"/>
    <property type="evidence" value="ECO:0007669"/>
    <property type="project" value="UniProtKB-UniRule"/>
</dbReference>
<organism evidence="10 11">
    <name type="scientific">Marichromatium gracile</name>
    <name type="common">Chromatium gracile</name>
    <dbReference type="NCBI Taxonomy" id="1048"/>
    <lineage>
        <taxon>Bacteria</taxon>
        <taxon>Pseudomonadati</taxon>
        <taxon>Pseudomonadota</taxon>
        <taxon>Gammaproteobacteria</taxon>
        <taxon>Chromatiales</taxon>
        <taxon>Chromatiaceae</taxon>
        <taxon>Marichromatium</taxon>
    </lineage>
</organism>
<evidence type="ECO:0000259" key="8">
    <source>
        <dbReference type="Pfam" id="PF02601"/>
    </source>
</evidence>
<reference evidence="10 11" key="1">
    <citation type="submission" date="2019-03" db="EMBL/GenBank/DDBJ databases">
        <title>Genomic Encyclopedia of Type Strains, Phase IV (KMG-IV): sequencing the most valuable type-strain genomes for metagenomic binning, comparative biology and taxonomic classification.</title>
        <authorList>
            <person name="Goeker M."/>
        </authorList>
    </citation>
    <scope>NUCLEOTIDE SEQUENCE [LARGE SCALE GENOMIC DNA]</scope>
    <source>
        <strain evidence="10 11">DSM 203</strain>
    </source>
</reference>
<comment type="function">
    <text evidence="5">Bidirectionally degrades single-stranded DNA into large acid-insoluble oligonucleotides, which are then degraded further into small acid-soluble oligonucleotides.</text>
</comment>
<comment type="catalytic activity">
    <reaction evidence="5 6">
        <text>Exonucleolytic cleavage in either 5'- to 3'- or 3'- to 5'-direction to yield nucleoside 5'-phosphates.</text>
        <dbReference type="EC" id="3.1.11.6"/>
    </reaction>
</comment>
<keyword evidence="3 5" id="KW-0378">Hydrolase</keyword>
<gene>
    <name evidence="5" type="primary">xseA</name>
    <name evidence="10" type="ORF">EDC29_102320</name>
</gene>
<dbReference type="NCBIfam" id="TIGR00237">
    <property type="entry name" value="xseA"/>
    <property type="match status" value="1"/>
</dbReference>
<dbReference type="GO" id="GO:0006308">
    <property type="term" value="P:DNA catabolic process"/>
    <property type="evidence" value="ECO:0007669"/>
    <property type="project" value="UniProtKB-UniRule"/>
</dbReference>
<accession>A0A4R4AH36</accession>
<comment type="caution">
    <text evidence="10">The sequence shown here is derived from an EMBL/GenBank/DDBJ whole genome shotgun (WGS) entry which is preliminary data.</text>
</comment>
<evidence type="ECO:0000256" key="6">
    <source>
        <dbReference type="RuleBase" id="RU004355"/>
    </source>
</evidence>
<keyword evidence="4 5" id="KW-0269">Exonuclease</keyword>
<comment type="similarity">
    <text evidence="5 6">Belongs to the XseA family.</text>
</comment>
<keyword evidence="1 5" id="KW-0963">Cytoplasm</keyword>
<proteinExistence type="inferred from homology"/>
<dbReference type="PANTHER" id="PTHR30008">
    <property type="entry name" value="EXODEOXYRIBONUCLEASE 7 LARGE SUBUNIT"/>
    <property type="match status" value="1"/>
</dbReference>
<feature type="coiled-coil region" evidence="7">
    <location>
        <begin position="274"/>
        <end position="339"/>
    </location>
</feature>
<dbReference type="Pfam" id="PF02601">
    <property type="entry name" value="Exonuc_VII_L"/>
    <property type="match status" value="1"/>
</dbReference>
<dbReference type="InterPro" id="IPR003753">
    <property type="entry name" value="Exonuc_VII_L"/>
</dbReference>
<dbReference type="Proteomes" id="UP000295247">
    <property type="component" value="Unassembled WGS sequence"/>
</dbReference>
<sequence>MSAIFDPDVYTVSRLNREVRAVLDGAFPLLRVRGEVSNLAAPASGHLYFTLRDTGAAVRCALFRARGRSLAMRPANGQQVVVRARVGLYEPRGDFQLIVESLEADGEGAARLAFERLAARLEAEGLCAPERKRAPPAFPRQVGLITSPSGAALHDLLVVLRRRQPGLAVLIYPAQVQGEGAAASLVAALAQANARAECDVLILARGGGAREDLEAFNDETLARAVAASSIPVVSGVGHETDLSIVDLVADRRAPTPSAAAELVAPAREPLLARLDRLEGRLALALRQRIETERRRVQGLERGLRLLHPRARLQQRAQQLDRLEARLRAALAVRLRHETQRLDALANRLERCHPGRRLTPARVRLEALERRLHQGQAAQLERQRARLARAVAGLDARGPLATLARGYALVTQPPGGAPVRDPSALAPGQRVGVRVSGGCFIARVESVAEPD</sequence>
<keyword evidence="2 5" id="KW-0540">Nuclease</keyword>
<dbReference type="GO" id="GO:0003676">
    <property type="term" value="F:nucleic acid binding"/>
    <property type="evidence" value="ECO:0007669"/>
    <property type="project" value="InterPro"/>
</dbReference>
<dbReference type="InterPro" id="IPR020579">
    <property type="entry name" value="Exonuc_VII_lsu_C"/>
</dbReference>
<dbReference type="GO" id="GO:0005737">
    <property type="term" value="C:cytoplasm"/>
    <property type="evidence" value="ECO:0007669"/>
    <property type="project" value="UniProtKB-SubCell"/>
</dbReference>
<dbReference type="InterPro" id="IPR025824">
    <property type="entry name" value="OB-fold_nuc-bd_dom"/>
</dbReference>
<dbReference type="PANTHER" id="PTHR30008:SF0">
    <property type="entry name" value="EXODEOXYRIBONUCLEASE 7 LARGE SUBUNIT"/>
    <property type="match status" value="1"/>
</dbReference>
<evidence type="ECO:0000259" key="9">
    <source>
        <dbReference type="Pfam" id="PF13742"/>
    </source>
</evidence>
<dbReference type="RefSeq" id="WP_132228760.1">
    <property type="nucleotide sequence ID" value="NZ_NRRH01000003.1"/>
</dbReference>
<evidence type="ECO:0000256" key="2">
    <source>
        <dbReference type="ARBA" id="ARBA00022722"/>
    </source>
</evidence>
<dbReference type="CDD" id="cd04489">
    <property type="entry name" value="ExoVII_LU_OBF"/>
    <property type="match status" value="1"/>
</dbReference>